<keyword evidence="4 6" id="KW-1133">Transmembrane helix</keyword>
<dbReference type="STRING" id="452637.Oter_0897"/>
<feature type="transmembrane region" description="Helical" evidence="6">
    <location>
        <begin position="537"/>
        <end position="555"/>
    </location>
</feature>
<dbReference type="InterPro" id="IPR003834">
    <property type="entry name" value="Cyt_c_assmbl_TM_dom"/>
</dbReference>
<dbReference type="HOGENOM" id="CLU_014657_1_0_0"/>
<dbReference type="InterPro" id="IPR036249">
    <property type="entry name" value="Thioredoxin-like_sf"/>
</dbReference>
<dbReference type="eggNOG" id="COG4232">
    <property type="taxonomic scope" value="Bacteria"/>
</dbReference>
<dbReference type="PANTHER" id="PTHR32234:SF3">
    <property type="entry name" value="SUPPRESSION OF COPPER SENSITIVITY PROTEIN"/>
    <property type="match status" value="1"/>
</dbReference>
<dbReference type="GO" id="GO:0017004">
    <property type="term" value="P:cytochrome complex assembly"/>
    <property type="evidence" value="ECO:0007669"/>
    <property type="project" value="UniProtKB-KW"/>
</dbReference>
<reference evidence="9 10" key="1">
    <citation type="journal article" date="2011" name="J. Bacteriol.">
        <title>Genome sequence of the verrucomicrobium Opitutus terrae PB90-1, an abundant inhabitant of rice paddy soil ecosystems.</title>
        <authorList>
            <person name="van Passel M.W."/>
            <person name="Kant R."/>
            <person name="Palva A."/>
            <person name="Copeland A."/>
            <person name="Lucas S."/>
            <person name="Lapidus A."/>
            <person name="Glavina del Rio T."/>
            <person name="Pitluck S."/>
            <person name="Goltsman E."/>
            <person name="Clum A."/>
            <person name="Sun H."/>
            <person name="Schmutz J."/>
            <person name="Larimer F.W."/>
            <person name="Land M.L."/>
            <person name="Hauser L."/>
            <person name="Kyrpides N."/>
            <person name="Mikhailova N."/>
            <person name="Richardson P.P."/>
            <person name="Janssen P.H."/>
            <person name="de Vos W.M."/>
            <person name="Smidt H."/>
        </authorList>
    </citation>
    <scope>NUCLEOTIDE SEQUENCE [LARGE SCALE GENOMIC DNA]</scope>
    <source>
        <strain evidence="10">DSM 11246 / JCM 15787 / PB90-1</strain>
    </source>
</reference>
<proteinExistence type="predicted"/>
<dbReference type="Pfam" id="PF13899">
    <property type="entry name" value="Thioredoxin_7"/>
    <property type="match status" value="1"/>
</dbReference>
<dbReference type="InterPro" id="IPR035671">
    <property type="entry name" value="DsbD_gamma"/>
</dbReference>
<evidence type="ECO:0000256" key="5">
    <source>
        <dbReference type="ARBA" id="ARBA00023136"/>
    </source>
</evidence>
<keyword evidence="10" id="KW-1185">Reference proteome</keyword>
<feature type="transmembrane region" description="Helical" evidence="6">
    <location>
        <begin position="463"/>
        <end position="491"/>
    </location>
</feature>
<feature type="transmembrane region" description="Helical" evidence="6">
    <location>
        <begin position="592"/>
        <end position="611"/>
    </location>
</feature>
<keyword evidence="5 6" id="KW-0472">Membrane</keyword>
<feature type="domain" description="Cytochrome C biogenesis protein transmembrane" evidence="7">
    <location>
        <begin position="338"/>
        <end position="550"/>
    </location>
</feature>
<feature type="transmembrane region" description="Helical" evidence="6">
    <location>
        <begin position="421"/>
        <end position="442"/>
    </location>
</feature>
<dbReference type="Gene3D" id="3.40.30.10">
    <property type="entry name" value="Glutaredoxin"/>
    <property type="match status" value="1"/>
</dbReference>
<accession>B1ZWQ8</accession>
<gene>
    <name evidence="9" type="ordered locus">Oter_0897</name>
</gene>
<dbReference type="EMBL" id="CP001032">
    <property type="protein sequence ID" value="ACB74185.1"/>
    <property type="molecule type" value="Genomic_DNA"/>
</dbReference>
<comment type="subcellular location">
    <subcellularLocation>
        <location evidence="1">Membrane</location>
        <topology evidence="1">Multi-pass membrane protein</topology>
    </subcellularLocation>
</comment>
<dbReference type="eggNOG" id="COG4233">
    <property type="taxonomic scope" value="Bacteria"/>
</dbReference>
<feature type="transmembrane region" description="Helical" evidence="6">
    <location>
        <begin position="561"/>
        <end position="580"/>
    </location>
</feature>
<evidence type="ECO:0000259" key="7">
    <source>
        <dbReference type="Pfam" id="PF02683"/>
    </source>
</evidence>
<dbReference type="GO" id="GO:0016020">
    <property type="term" value="C:membrane"/>
    <property type="evidence" value="ECO:0007669"/>
    <property type="project" value="UniProtKB-SubCell"/>
</dbReference>
<organism evidence="9 10">
    <name type="scientific">Opitutus terrae (strain DSM 11246 / JCM 15787 / PB90-1)</name>
    <dbReference type="NCBI Taxonomy" id="452637"/>
    <lineage>
        <taxon>Bacteria</taxon>
        <taxon>Pseudomonadati</taxon>
        <taxon>Verrucomicrobiota</taxon>
        <taxon>Opitutia</taxon>
        <taxon>Opitutales</taxon>
        <taxon>Opitutaceae</taxon>
        <taxon>Opitutus</taxon>
    </lineage>
</organism>
<evidence type="ECO:0000256" key="1">
    <source>
        <dbReference type="ARBA" id="ARBA00004141"/>
    </source>
</evidence>
<dbReference type="GO" id="GO:0045454">
    <property type="term" value="P:cell redox homeostasis"/>
    <property type="evidence" value="ECO:0007669"/>
    <property type="project" value="TreeGrafter"/>
</dbReference>
<evidence type="ECO:0000256" key="6">
    <source>
        <dbReference type="SAM" id="Phobius"/>
    </source>
</evidence>
<dbReference type="KEGG" id="ote:Oter_0897"/>
<feature type="transmembrane region" description="Helical" evidence="6">
    <location>
        <begin position="497"/>
        <end position="517"/>
    </location>
</feature>
<sequence>MVPHMSAFCSFAPNWLRLRLLVGLIALGWLQTATAALPSPETHVQGSLVSADASIQPGRPFTVALRLEHEPHWHTYWLNPGTGLATTLAWKLPAGFTAGDIQWPAPIVLKDRSGTVVGNGYEGETLLLVTITPPATLATGTEVRLEADAEWLMCSDVCIPGGQALSLTLPVRGDPPSPNPPWHEKIAATAAGLPRPPEQWKVTASRDEKNITLHITPTADRPTQVPEQLHFFADDNLVAYELPQTTQPAGTAGSARVGFILTAPVSPDGPQNATELRGVLTSENGWRADGSMRGLRIDVPLTVASTAPGASLSTAERGAPTPGSTAAAVTPANSGLLATLLLAFVGGLILNLMPCVFPVLGIKILGFVNQAGHARSKVVAHGLVFTLGVLLSFWVLAGALAILRAGGDQLGWGFQLQSPAFVFSLTVLLLVFAMNMSGVFEFGLRATSVGGELQTKSGLAGSFFTGVLATVVATPCSAPFLAPALGAALALSTIESFTIFTAIALGLATPYLLLSIFPGAVKILPRPGAWMEGFKQFMAFPLYATVAYLVWVLAGQVSEEGFQQVLFGLVLVALGVWIYGRWSMPGASPARVRSGATALVLVAALGLWLGWPQATLTQTPGSVTSAGVAWQPWSPEAVQQLRAEGRIVYVDFTARWCATCQTNKKLVFHSDEVLQTFAHKKVAALRADWTNKDPRITAELARYGRSAVPFNVIWLPGRNEPVILPEILTPGTVLEALQSETVAVQ</sequence>
<feature type="transmembrane region" description="Helical" evidence="6">
    <location>
        <begin position="378"/>
        <end position="401"/>
    </location>
</feature>
<keyword evidence="3" id="KW-0201">Cytochrome c-type biogenesis</keyword>
<evidence type="ECO:0000256" key="2">
    <source>
        <dbReference type="ARBA" id="ARBA00022692"/>
    </source>
</evidence>
<dbReference type="GO" id="GO:0015035">
    <property type="term" value="F:protein-disulfide reductase activity"/>
    <property type="evidence" value="ECO:0007669"/>
    <property type="project" value="TreeGrafter"/>
</dbReference>
<feature type="domain" description="Thiol:disulfide interchange protein DsbD N-terminal" evidence="8">
    <location>
        <begin position="54"/>
        <end position="168"/>
    </location>
</feature>
<keyword evidence="2 6" id="KW-0812">Transmembrane</keyword>
<dbReference type="Pfam" id="PF11412">
    <property type="entry name" value="DsbD_N"/>
    <property type="match status" value="1"/>
</dbReference>
<dbReference type="Proteomes" id="UP000007013">
    <property type="component" value="Chromosome"/>
</dbReference>
<evidence type="ECO:0000313" key="10">
    <source>
        <dbReference type="Proteomes" id="UP000007013"/>
    </source>
</evidence>
<dbReference type="CDD" id="cd02953">
    <property type="entry name" value="DsbDgamma"/>
    <property type="match status" value="1"/>
</dbReference>
<dbReference type="InterPro" id="IPR028250">
    <property type="entry name" value="DsbDN"/>
</dbReference>
<protein>
    <submittedName>
        <fullName evidence="9">Thiol:disulfide interchange protein DsbD, putative</fullName>
    </submittedName>
</protein>
<name>B1ZWQ8_OPITP</name>
<evidence type="ECO:0000256" key="3">
    <source>
        <dbReference type="ARBA" id="ARBA00022748"/>
    </source>
</evidence>
<evidence type="ECO:0000256" key="4">
    <source>
        <dbReference type="ARBA" id="ARBA00022989"/>
    </source>
</evidence>
<dbReference type="SUPFAM" id="SSF52833">
    <property type="entry name" value="Thioredoxin-like"/>
    <property type="match status" value="1"/>
</dbReference>
<evidence type="ECO:0000313" key="9">
    <source>
        <dbReference type="EMBL" id="ACB74185.1"/>
    </source>
</evidence>
<dbReference type="Pfam" id="PF02683">
    <property type="entry name" value="DsbD_TM"/>
    <property type="match status" value="1"/>
</dbReference>
<feature type="transmembrane region" description="Helical" evidence="6">
    <location>
        <begin position="340"/>
        <end position="366"/>
    </location>
</feature>
<dbReference type="AlphaFoldDB" id="B1ZWQ8"/>
<evidence type="ECO:0000259" key="8">
    <source>
        <dbReference type="Pfam" id="PF11412"/>
    </source>
</evidence>
<dbReference type="PANTHER" id="PTHR32234">
    <property type="entry name" value="THIOL:DISULFIDE INTERCHANGE PROTEIN DSBD"/>
    <property type="match status" value="1"/>
</dbReference>